<dbReference type="InterPro" id="IPR019307">
    <property type="entry name" value="RNA-bd_AU-1/RNase_E/G"/>
</dbReference>
<keyword evidence="14" id="KW-0460">Magnesium</keyword>
<feature type="domain" description="S1 motif" evidence="16">
    <location>
        <begin position="41"/>
        <end position="130"/>
    </location>
</feature>
<evidence type="ECO:0000259" key="16">
    <source>
        <dbReference type="PROSITE" id="PS50126"/>
    </source>
</evidence>
<name>A0A1T0AR14_9PAST</name>
<dbReference type="PANTHER" id="PTHR30001:SF0">
    <property type="entry name" value="RIBONUCLEASE G"/>
    <property type="match status" value="1"/>
</dbReference>
<dbReference type="NCBIfam" id="TIGR00757">
    <property type="entry name" value="RNaseEG"/>
    <property type="match status" value="1"/>
</dbReference>
<sequence length="492" mass="56098">MCNCTELLVNVTPSETRVALVENGILKELHIEREAKRGIVGNIYKGKITRVLPGMQSTFVDIGLEKAAFLHASDIVSHTECVDENEKKQFVVKDISELVREGQDIVVQVVKDPLGTKGARLTTDITLPSRYLVFMPENSHVGVSQRIESEQERNRLKALVEPYCDELGGFIVRTAAEEVSEESLYQDTVFLKRLWRKIMERKAKYPSKSMLYGELALAQRVLRDFVGTHINAVRIDSKMTFEQVREFLNEFMPELTDNVYLYSGTQPLFDAYGVEEGIQKALDKRVNLKSGGYLIIEQTEAMTTIDINTGAFVGHRNLAHTIFNTNIEATQAIAHQLQLRNLGGIIIIDFIDMQEEEHRQRVLQSLQEALKGDRVKTNVNGFTQLGLVEMTRKRTRESLERVLCCDCEACKGRGTIKTLETVCYEILREIVRVHHLYSTEKIRVYAAKNVAEYLINEERHASLAELEVFIGKKVEIKIEPDYHQDQFDVVVM</sequence>
<dbReference type="GO" id="GO:0005737">
    <property type="term" value="C:cytoplasm"/>
    <property type="evidence" value="ECO:0007669"/>
    <property type="project" value="UniProtKB-SubCell"/>
</dbReference>
<dbReference type="GO" id="GO:0008033">
    <property type="term" value="P:tRNA processing"/>
    <property type="evidence" value="ECO:0007669"/>
    <property type="project" value="UniProtKB-KW"/>
</dbReference>
<keyword evidence="5" id="KW-0963">Cytoplasm</keyword>
<dbReference type="FunFam" id="2.40.50.140:FF:000028">
    <property type="entry name" value="Ribonuclease G"/>
    <property type="match status" value="1"/>
</dbReference>
<keyword evidence="10" id="KW-0479">Metal-binding</keyword>
<dbReference type="PANTHER" id="PTHR30001">
    <property type="entry name" value="RIBONUCLEASE"/>
    <property type="match status" value="1"/>
</dbReference>
<dbReference type="AlphaFoldDB" id="A0A1T0AR14"/>
<keyword evidence="13" id="KW-0378">Hydrolase</keyword>
<evidence type="ECO:0000256" key="1">
    <source>
        <dbReference type="ARBA" id="ARBA00001946"/>
    </source>
</evidence>
<reference evidence="17 18" key="1">
    <citation type="submission" date="2017-02" db="EMBL/GenBank/DDBJ databases">
        <title>Draft genome sequence of Haemophilus paracuniculus CCUG 43573 type strain.</title>
        <authorList>
            <person name="Engstrom-Jakobsson H."/>
            <person name="Salva-Serra F."/>
            <person name="Thorell K."/>
            <person name="Gonzales-Siles L."/>
            <person name="Karlsson R."/>
            <person name="Boulund F."/>
            <person name="Engstrand L."/>
            <person name="Kristiansson E."/>
            <person name="Moore E."/>
        </authorList>
    </citation>
    <scope>NUCLEOTIDE SEQUENCE [LARGE SCALE GENOMIC DNA]</scope>
    <source>
        <strain evidence="17 18">CCUG 43573</strain>
    </source>
</reference>
<comment type="caution">
    <text evidence="17">The sequence shown here is derived from an EMBL/GenBank/DDBJ whole genome shotgun (WGS) entry which is preliminary data.</text>
</comment>
<evidence type="ECO:0000256" key="8">
    <source>
        <dbReference type="ARBA" id="ARBA00022694"/>
    </source>
</evidence>
<keyword evidence="18" id="KW-1185">Reference proteome</keyword>
<evidence type="ECO:0000256" key="4">
    <source>
        <dbReference type="ARBA" id="ARBA00017719"/>
    </source>
</evidence>
<dbReference type="InterPro" id="IPR004659">
    <property type="entry name" value="RNase_E/G"/>
</dbReference>
<dbReference type="GO" id="GO:0004519">
    <property type="term" value="F:endonuclease activity"/>
    <property type="evidence" value="ECO:0007669"/>
    <property type="project" value="UniProtKB-KW"/>
</dbReference>
<evidence type="ECO:0000256" key="15">
    <source>
        <dbReference type="ARBA" id="ARBA00022884"/>
    </source>
</evidence>
<dbReference type="GO" id="GO:0019843">
    <property type="term" value="F:rRNA binding"/>
    <property type="evidence" value="ECO:0007669"/>
    <property type="project" value="UniProtKB-KW"/>
</dbReference>
<protein>
    <recommendedName>
        <fullName evidence="4">Ribonuclease G</fullName>
    </recommendedName>
</protein>
<accession>A0A1T0AR14</accession>
<dbReference type="NCBIfam" id="NF008689">
    <property type="entry name" value="PRK11712.1"/>
    <property type="match status" value="1"/>
</dbReference>
<evidence type="ECO:0000256" key="11">
    <source>
        <dbReference type="ARBA" id="ARBA00022730"/>
    </source>
</evidence>
<comment type="similarity">
    <text evidence="3">Belongs to the RNase E/G family. RNase G subfamily.</text>
</comment>
<dbReference type="RefSeq" id="WP_078237357.1">
    <property type="nucleotide sequence ID" value="NZ_MUYA01000010.1"/>
</dbReference>
<dbReference type="GO" id="GO:0006364">
    <property type="term" value="P:rRNA processing"/>
    <property type="evidence" value="ECO:0007669"/>
    <property type="project" value="UniProtKB-KW"/>
</dbReference>
<keyword evidence="12" id="KW-0255">Endonuclease</keyword>
<dbReference type="GO" id="GO:0046872">
    <property type="term" value="F:metal ion binding"/>
    <property type="evidence" value="ECO:0007669"/>
    <property type="project" value="UniProtKB-KW"/>
</dbReference>
<dbReference type="GO" id="GO:0016787">
    <property type="term" value="F:hydrolase activity"/>
    <property type="evidence" value="ECO:0007669"/>
    <property type="project" value="UniProtKB-KW"/>
</dbReference>
<dbReference type="InterPro" id="IPR048583">
    <property type="entry name" value="RNase_E_G_thioredoxin-like"/>
</dbReference>
<dbReference type="SMART" id="SM00316">
    <property type="entry name" value="S1"/>
    <property type="match status" value="1"/>
</dbReference>
<evidence type="ECO:0000256" key="3">
    <source>
        <dbReference type="ARBA" id="ARBA00005663"/>
    </source>
</evidence>
<dbReference type="Gene3D" id="3.40.1260.20">
    <property type="entry name" value="Ribonuclease E, catalytic domain"/>
    <property type="match status" value="1"/>
</dbReference>
<dbReference type="Pfam" id="PF20833">
    <property type="entry name" value="RNase_E_G_Thio"/>
    <property type="match status" value="1"/>
</dbReference>
<dbReference type="Proteomes" id="UP000190867">
    <property type="component" value="Unassembled WGS sequence"/>
</dbReference>
<dbReference type="GO" id="GO:0000049">
    <property type="term" value="F:tRNA binding"/>
    <property type="evidence" value="ECO:0007669"/>
    <property type="project" value="UniProtKB-KW"/>
</dbReference>
<dbReference type="InterPro" id="IPR012340">
    <property type="entry name" value="NA-bd_OB-fold"/>
</dbReference>
<gene>
    <name evidence="17" type="ORF">B0187_08085</name>
</gene>
<dbReference type="Pfam" id="PF10150">
    <property type="entry name" value="RNase_E_G"/>
    <property type="match status" value="1"/>
</dbReference>
<keyword evidence="8" id="KW-0819">tRNA processing</keyword>
<evidence type="ECO:0000256" key="7">
    <source>
        <dbReference type="ARBA" id="ARBA00022555"/>
    </source>
</evidence>
<keyword evidence="7" id="KW-0820">tRNA-binding</keyword>
<dbReference type="CDD" id="cd04453">
    <property type="entry name" value="S1_RNase_E"/>
    <property type="match status" value="1"/>
</dbReference>
<organism evidence="17 18">
    <name type="scientific">Haemophilus paracuniculus</name>
    <dbReference type="NCBI Taxonomy" id="734"/>
    <lineage>
        <taxon>Bacteria</taxon>
        <taxon>Pseudomonadati</taxon>
        <taxon>Pseudomonadota</taxon>
        <taxon>Gammaproteobacteria</taxon>
        <taxon>Pasteurellales</taxon>
        <taxon>Pasteurellaceae</taxon>
        <taxon>Haemophilus</taxon>
    </lineage>
</organism>
<dbReference type="OrthoDB" id="9804278at2"/>
<dbReference type="EMBL" id="MUYA01000010">
    <property type="protein sequence ID" value="OOR98610.1"/>
    <property type="molecule type" value="Genomic_DNA"/>
</dbReference>
<comment type="cofactor">
    <cofactor evidence="1">
        <name>Mg(2+)</name>
        <dbReference type="ChEBI" id="CHEBI:18420"/>
    </cofactor>
</comment>
<evidence type="ECO:0000256" key="9">
    <source>
        <dbReference type="ARBA" id="ARBA00022722"/>
    </source>
</evidence>
<keyword evidence="6" id="KW-0698">rRNA processing</keyword>
<comment type="subcellular location">
    <subcellularLocation>
        <location evidence="2">Cytoplasm</location>
    </subcellularLocation>
</comment>
<evidence type="ECO:0000313" key="18">
    <source>
        <dbReference type="Proteomes" id="UP000190867"/>
    </source>
</evidence>
<dbReference type="GO" id="GO:0004540">
    <property type="term" value="F:RNA nuclease activity"/>
    <property type="evidence" value="ECO:0007669"/>
    <property type="project" value="InterPro"/>
</dbReference>
<dbReference type="SUPFAM" id="SSF50249">
    <property type="entry name" value="Nucleic acid-binding proteins"/>
    <property type="match status" value="1"/>
</dbReference>
<evidence type="ECO:0000256" key="2">
    <source>
        <dbReference type="ARBA" id="ARBA00004496"/>
    </source>
</evidence>
<evidence type="ECO:0000313" key="17">
    <source>
        <dbReference type="EMBL" id="OOR98610.1"/>
    </source>
</evidence>
<proteinExistence type="inferred from homology"/>
<dbReference type="InterPro" id="IPR003029">
    <property type="entry name" value="S1_domain"/>
</dbReference>
<dbReference type="Gene3D" id="2.40.50.140">
    <property type="entry name" value="Nucleic acid-binding proteins"/>
    <property type="match status" value="1"/>
</dbReference>
<keyword evidence="11" id="KW-0699">rRNA-binding</keyword>
<keyword evidence="15" id="KW-0694">RNA-binding</keyword>
<evidence type="ECO:0000256" key="14">
    <source>
        <dbReference type="ARBA" id="ARBA00022842"/>
    </source>
</evidence>
<dbReference type="STRING" id="734.B0187_08085"/>
<evidence type="ECO:0000256" key="6">
    <source>
        <dbReference type="ARBA" id="ARBA00022552"/>
    </source>
</evidence>
<keyword evidence="9" id="KW-0540">Nuclease</keyword>
<evidence type="ECO:0000256" key="12">
    <source>
        <dbReference type="ARBA" id="ARBA00022759"/>
    </source>
</evidence>
<evidence type="ECO:0000256" key="13">
    <source>
        <dbReference type="ARBA" id="ARBA00022801"/>
    </source>
</evidence>
<dbReference type="PROSITE" id="PS50126">
    <property type="entry name" value="S1"/>
    <property type="match status" value="1"/>
</dbReference>
<evidence type="ECO:0000256" key="10">
    <source>
        <dbReference type="ARBA" id="ARBA00022723"/>
    </source>
</evidence>
<evidence type="ECO:0000256" key="5">
    <source>
        <dbReference type="ARBA" id="ARBA00022490"/>
    </source>
</evidence>